<dbReference type="Proteomes" id="UP001189624">
    <property type="component" value="Chromosome 6"/>
</dbReference>
<sequence length="149" mass="16577">MAGFSESSNRNNMLSSLWQQSNEQSNFMSRNDGYGQTLVLYRSKVFINLDGNTITDDSFNNKGNGNQDFSYADINRIVSAIRNKNSSPVPAPAPAINTVYTNPNQHHGSSSAVESKTWETTYKNSHGIFNQMSKTNVFLDLIKGILVFV</sequence>
<name>A0AA86SI45_9FABA</name>
<keyword evidence="2" id="KW-1185">Reference proteome</keyword>
<reference evidence="1" key="1">
    <citation type="submission" date="2023-10" db="EMBL/GenBank/DDBJ databases">
        <authorList>
            <person name="Domelevo Entfellner J.-B."/>
        </authorList>
    </citation>
    <scope>NUCLEOTIDE SEQUENCE</scope>
</reference>
<dbReference type="AlphaFoldDB" id="A0AA86SI45"/>
<protein>
    <submittedName>
        <fullName evidence="1">Uncharacterized protein</fullName>
    </submittedName>
</protein>
<dbReference type="Gramene" id="rna-AYBTSS11_LOCUS18321">
    <property type="protein sequence ID" value="CAJ1960673.1"/>
    <property type="gene ID" value="gene-AYBTSS11_LOCUS18321"/>
</dbReference>
<dbReference type="EMBL" id="OY731403">
    <property type="protein sequence ID" value="CAJ1960673.1"/>
    <property type="molecule type" value="Genomic_DNA"/>
</dbReference>
<accession>A0AA86SI45</accession>
<evidence type="ECO:0000313" key="1">
    <source>
        <dbReference type="EMBL" id="CAJ1960673.1"/>
    </source>
</evidence>
<gene>
    <name evidence="1" type="ORF">AYBTSS11_LOCUS18321</name>
</gene>
<organism evidence="1 2">
    <name type="scientific">Sphenostylis stenocarpa</name>
    <dbReference type="NCBI Taxonomy" id="92480"/>
    <lineage>
        <taxon>Eukaryota</taxon>
        <taxon>Viridiplantae</taxon>
        <taxon>Streptophyta</taxon>
        <taxon>Embryophyta</taxon>
        <taxon>Tracheophyta</taxon>
        <taxon>Spermatophyta</taxon>
        <taxon>Magnoliopsida</taxon>
        <taxon>eudicotyledons</taxon>
        <taxon>Gunneridae</taxon>
        <taxon>Pentapetalae</taxon>
        <taxon>rosids</taxon>
        <taxon>fabids</taxon>
        <taxon>Fabales</taxon>
        <taxon>Fabaceae</taxon>
        <taxon>Papilionoideae</taxon>
        <taxon>50 kb inversion clade</taxon>
        <taxon>NPAAA clade</taxon>
        <taxon>indigoferoid/millettioid clade</taxon>
        <taxon>Phaseoleae</taxon>
        <taxon>Sphenostylis</taxon>
    </lineage>
</organism>
<evidence type="ECO:0000313" key="2">
    <source>
        <dbReference type="Proteomes" id="UP001189624"/>
    </source>
</evidence>
<proteinExistence type="predicted"/>